<evidence type="ECO:0000259" key="1">
    <source>
        <dbReference type="Pfam" id="PF06938"/>
    </source>
</evidence>
<reference evidence="3 4" key="1">
    <citation type="submission" date="2016-06" db="EMBL/GenBank/DDBJ databases">
        <authorList>
            <person name="Kjaerup R.B."/>
            <person name="Dalgaard T.S."/>
            <person name="Juul-Madsen H.R."/>
        </authorList>
    </citation>
    <scope>NUCLEOTIDE SEQUENCE [LARGE SCALE GENOMIC DNA]</scope>
    <source>
        <strain evidence="3 4">CECT 8886</strain>
    </source>
</reference>
<evidence type="ECO:0000313" key="4">
    <source>
        <dbReference type="Proteomes" id="UP000092544"/>
    </source>
</evidence>
<dbReference type="InterPro" id="IPR023361">
    <property type="entry name" value="DUF1285_beta_roll_sf"/>
</dbReference>
<dbReference type="PIRSF" id="PIRSF029557">
    <property type="entry name" value="UCP029557"/>
    <property type="match status" value="1"/>
</dbReference>
<dbReference type="InterPro" id="IPR048341">
    <property type="entry name" value="DUF1285_N"/>
</dbReference>
<dbReference type="Pfam" id="PF06938">
    <property type="entry name" value="DUF1285_N"/>
    <property type="match status" value="1"/>
</dbReference>
<dbReference type="InterPro" id="IPR048342">
    <property type="entry name" value="DUF1285_C"/>
</dbReference>
<dbReference type="EMBL" id="FLOB01000003">
    <property type="protein sequence ID" value="SBS30649.1"/>
    <property type="molecule type" value="Genomic_DNA"/>
</dbReference>
<evidence type="ECO:0000259" key="2">
    <source>
        <dbReference type="Pfam" id="PF21028"/>
    </source>
</evidence>
<accession>A0A1A8TC97</accession>
<feature type="domain" description="DUF1285" evidence="1">
    <location>
        <begin position="16"/>
        <end position="82"/>
    </location>
</feature>
<feature type="domain" description="DUF1285" evidence="2">
    <location>
        <begin position="97"/>
        <end position="193"/>
    </location>
</feature>
<organism evidence="3 4">
    <name type="scientific">Marinomonas spartinae</name>
    <dbReference type="NCBI Taxonomy" id="1792290"/>
    <lineage>
        <taxon>Bacteria</taxon>
        <taxon>Pseudomonadati</taxon>
        <taxon>Pseudomonadota</taxon>
        <taxon>Gammaproteobacteria</taxon>
        <taxon>Oceanospirillales</taxon>
        <taxon>Oceanospirillaceae</taxon>
        <taxon>Marinomonas</taxon>
    </lineage>
</organism>
<dbReference type="Pfam" id="PF21028">
    <property type="entry name" value="DUF1285_C"/>
    <property type="match status" value="1"/>
</dbReference>
<dbReference type="RefSeq" id="WP_139063121.1">
    <property type="nucleotide sequence ID" value="NZ_FLOB01000003.1"/>
</dbReference>
<dbReference type="InterPro" id="IPR010707">
    <property type="entry name" value="DUF1285"/>
</dbReference>
<evidence type="ECO:0000313" key="3">
    <source>
        <dbReference type="EMBL" id="SBS30649.1"/>
    </source>
</evidence>
<dbReference type="Proteomes" id="UP000092544">
    <property type="component" value="Unassembled WGS sequence"/>
</dbReference>
<protein>
    <recommendedName>
        <fullName evidence="5">DUF1285 domain-containing protein</fullName>
    </recommendedName>
</protein>
<dbReference type="AlphaFoldDB" id="A0A1A8TC97"/>
<dbReference type="Gene3D" id="3.10.540.10">
    <property type="entry name" value="duf1285 like domain"/>
    <property type="match status" value="1"/>
</dbReference>
<dbReference type="OrthoDB" id="3078366at2"/>
<name>A0A1A8TC97_9GAMM</name>
<keyword evidence="4" id="KW-1185">Reference proteome</keyword>
<dbReference type="STRING" id="1792290.MSP8886_01880"/>
<gene>
    <name evidence="3" type="ORF">MSP8886_01880</name>
</gene>
<sequence>MLDVSKISEWQTSALPPVHLWSPPFCGDMDLIIKANGDWIHEGSKIKREKMVTLFSRILWFENNEYFLVTPSEKVRIQVEDAPFLITQWRFLESEWCESEQGHIIEFTSLTHDVVQLGVDCDIWMAPAPSNTAQKKGASQNTSSEERPYLSMRYGMKAMLHRNVFYDLTKYLEPVSNEQGEGLGLVSAGKSYLLIDEASLNCDE</sequence>
<evidence type="ECO:0008006" key="5">
    <source>
        <dbReference type="Google" id="ProtNLM"/>
    </source>
</evidence>
<dbReference type="Gene3D" id="2.30.270.10">
    <property type="entry name" value="duf1285 protein"/>
    <property type="match status" value="1"/>
</dbReference>
<proteinExistence type="predicted"/>